<sequence length="456" mass="50978">MEKLRLPAITGATQIRRVPPVTQGFRDMKAQNYLEPRSPKHTKPAPVTQGVRGMKAPNLRRTLYSVNGDAYTGEWLEKQKHGKGKQVCHKTGSIYEGDWRFGRFHGNGTMSRLCTETNKYIRLYSGQWKYGKHHGYGTYFHEDLAIYKGEWSGGQKSGFGTMSYNNGDIYQGAWLHGKPHGLGLLLLGKSKLFKSNGNRYEGSWQDGKKKGHGKLFFPDKGQIYEGFWVDGECKCGTLSDGGRHLAPRPTKYPFPKVELLDSQLVLKDAQSAFKNIGVIQGSGFEDNRIGWLLPYFFFQKLTASQLGPGVEEVSGVEEGCWAGEGPGAEERPARGGNSAGVGDRLEGRVVEWGDDDDDATAAWSLGGEPGAMVETLEMGEPGLWGESVRLYRRLIRHINVFNGILLICETRKRETLEPSNCIQAVDSQWTQRSIERRYIAVPLSMDPAETREDTLY</sequence>
<evidence type="ECO:0000313" key="6">
    <source>
        <dbReference type="EMBL" id="KAK0133064.1"/>
    </source>
</evidence>
<dbReference type="Proteomes" id="UP001174136">
    <property type="component" value="Unassembled WGS sequence"/>
</dbReference>
<dbReference type="PANTHER" id="PTHR46511:SF1">
    <property type="entry name" value="MORN REPEAT-CONTAINING PROTEIN 3"/>
    <property type="match status" value="1"/>
</dbReference>
<dbReference type="SMART" id="SM00698">
    <property type="entry name" value="MORN"/>
    <property type="match status" value="6"/>
</dbReference>
<keyword evidence="7" id="KW-1185">Reference proteome</keyword>
<keyword evidence="3" id="KW-0968">Cytoplasmic vesicle</keyword>
<dbReference type="EMBL" id="JAOPHQ010006024">
    <property type="protein sequence ID" value="KAK0133064.1"/>
    <property type="molecule type" value="Genomic_DNA"/>
</dbReference>
<dbReference type="Gene3D" id="2.20.110.10">
    <property type="entry name" value="Histone H3 K4-specific methyltransferase SET7/9 N-terminal domain"/>
    <property type="match status" value="2"/>
</dbReference>
<evidence type="ECO:0000256" key="5">
    <source>
        <dbReference type="ARBA" id="ARBA00045851"/>
    </source>
</evidence>
<gene>
    <name evidence="6" type="primary">morn3_1</name>
    <name evidence="6" type="ORF">N1851_031563</name>
</gene>
<protein>
    <recommendedName>
        <fullName evidence="4">MORN repeat-containing protein 3</fullName>
    </recommendedName>
</protein>
<evidence type="ECO:0000313" key="7">
    <source>
        <dbReference type="Proteomes" id="UP001174136"/>
    </source>
</evidence>
<comment type="function">
    <text evidence="5">Assembles a suppression complex (suppresome) by tethering SIRT1 and MDM2 to regulate composite modifications of p53/TP53. Confers both deacetylation-mediated functional inactivation, by SIRT1, and ubiquitination-dependent degradation, by MDM2, of p53/TP53, promoting a proliferative and cell survival behaviors. May play a role in the regulation of spermatogenesis.</text>
</comment>
<proteinExistence type="predicted"/>
<dbReference type="InterPro" id="IPR003409">
    <property type="entry name" value="MORN"/>
</dbReference>
<dbReference type="PANTHER" id="PTHR46511">
    <property type="entry name" value="MORN REPEAT-CONTAINING PROTEIN 3"/>
    <property type="match status" value="1"/>
</dbReference>
<accession>A0AA47M3R3</accession>
<evidence type="ECO:0000256" key="4">
    <source>
        <dbReference type="ARBA" id="ARBA00039854"/>
    </source>
</evidence>
<evidence type="ECO:0000256" key="3">
    <source>
        <dbReference type="ARBA" id="ARBA00023329"/>
    </source>
</evidence>
<dbReference type="InterPro" id="IPR052472">
    <property type="entry name" value="MORN3"/>
</dbReference>
<dbReference type="AlphaFoldDB" id="A0AA47M3R3"/>
<evidence type="ECO:0000256" key="2">
    <source>
        <dbReference type="ARBA" id="ARBA00022737"/>
    </source>
</evidence>
<comment type="subcellular location">
    <subcellularLocation>
        <location evidence="1">Cytoplasmic vesicle</location>
        <location evidence="1">Secretory vesicle</location>
        <location evidence="1">Acrosome</location>
    </subcellularLocation>
</comment>
<organism evidence="6 7">
    <name type="scientific">Merluccius polli</name>
    <name type="common">Benguela hake</name>
    <name type="synonym">Merluccius cadenati</name>
    <dbReference type="NCBI Taxonomy" id="89951"/>
    <lineage>
        <taxon>Eukaryota</taxon>
        <taxon>Metazoa</taxon>
        <taxon>Chordata</taxon>
        <taxon>Craniata</taxon>
        <taxon>Vertebrata</taxon>
        <taxon>Euteleostomi</taxon>
        <taxon>Actinopterygii</taxon>
        <taxon>Neopterygii</taxon>
        <taxon>Teleostei</taxon>
        <taxon>Neoteleostei</taxon>
        <taxon>Acanthomorphata</taxon>
        <taxon>Zeiogadaria</taxon>
        <taxon>Gadariae</taxon>
        <taxon>Gadiformes</taxon>
        <taxon>Gadoidei</taxon>
        <taxon>Merlucciidae</taxon>
        <taxon>Merluccius</taxon>
    </lineage>
</organism>
<name>A0AA47M3R3_MERPO</name>
<dbReference type="SUPFAM" id="SSF82185">
    <property type="entry name" value="Histone H3 K4-specific methyltransferase SET7/9 N-terminal domain"/>
    <property type="match status" value="3"/>
</dbReference>
<keyword evidence="2" id="KW-0677">Repeat</keyword>
<comment type="caution">
    <text evidence="6">The sequence shown here is derived from an EMBL/GenBank/DDBJ whole genome shotgun (WGS) entry which is preliminary data.</text>
</comment>
<dbReference type="Pfam" id="PF02493">
    <property type="entry name" value="MORN"/>
    <property type="match status" value="6"/>
</dbReference>
<reference evidence="6" key="1">
    <citation type="journal article" date="2023" name="Front. Mar. Sci.">
        <title>A new Merluccius polli reference genome to investigate the effects of global change in West African waters.</title>
        <authorList>
            <person name="Mateo J.L."/>
            <person name="Blanco-Fernandez C."/>
            <person name="Garcia-Vazquez E."/>
            <person name="Machado-Schiaffino G."/>
        </authorList>
    </citation>
    <scope>NUCLEOTIDE SEQUENCE</scope>
    <source>
        <strain evidence="6">C29</strain>
        <tissue evidence="6">Fin</tissue>
    </source>
</reference>
<dbReference type="GO" id="GO:0001669">
    <property type="term" value="C:acrosomal vesicle"/>
    <property type="evidence" value="ECO:0007669"/>
    <property type="project" value="UniProtKB-SubCell"/>
</dbReference>
<evidence type="ECO:0000256" key="1">
    <source>
        <dbReference type="ARBA" id="ARBA00004218"/>
    </source>
</evidence>